<dbReference type="PANTHER" id="PTHR19139:SF199">
    <property type="entry name" value="MIP17260P"/>
    <property type="match status" value="1"/>
</dbReference>
<feature type="transmembrane region" description="Helical" evidence="7">
    <location>
        <begin position="52"/>
        <end position="74"/>
    </location>
</feature>
<feature type="transmembrane region" description="Helical" evidence="7">
    <location>
        <begin position="167"/>
        <end position="186"/>
    </location>
</feature>
<feature type="transmembrane region" description="Helical" evidence="7">
    <location>
        <begin position="137"/>
        <end position="155"/>
    </location>
</feature>
<feature type="transmembrane region" description="Helical" evidence="7">
    <location>
        <begin position="26"/>
        <end position="46"/>
    </location>
</feature>
<gene>
    <name evidence="8" type="ORF">J0I24_11195</name>
</gene>
<feature type="transmembrane region" description="Helical" evidence="7">
    <location>
        <begin position="206"/>
        <end position="226"/>
    </location>
</feature>
<proteinExistence type="inferred from homology"/>
<dbReference type="Gene3D" id="1.20.1080.10">
    <property type="entry name" value="Glycerol uptake facilitator protein"/>
    <property type="match status" value="1"/>
</dbReference>
<evidence type="ECO:0000256" key="7">
    <source>
        <dbReference type="SAM" id="Phobius"/>
    </source>
</evidence>
<dbReference type="InterPro" id="IPR034294">
    <property type="entry name" value="Aquaporin_transptr"/>
</dbReference>
<evidence type="ECO:0000256" key="3">
    <source>
        <dbReference type="ARBA" id="ARBA00022692"/>
    </source>
</evidence>
<accession>A0A8I1MZJ2</accession>
<name>A0A8I1MZJ2_THIA3</name>
<organism evidence="8 9">
    <name type="scientific">Thiomonas arsenitoxydans (strain DSM 22701 / CIP 110005 / 3As)</name>
    <dbReference type="NCBI Taxonomy" id="426114"/>
    <lineage>
        <taxon>Bacteria</taxon>
        <taxon>Pseudomonadati</taxon>
        <taxon>Pseudomonadota</taxon>
        <taxon>Betaproteobacteria</taxon>
        <taxon>Burkholderiales</taxon>
        <taxon>Thiomonas</taxon>
    </lineage>
</organism>
<reference evidence="8" key="1">
    <citation type="submission" date="2021-02" db="EMBL/GenBank/DDBJ databases">
        <title>Thiocyanate and organic carbon inputs drive convergent selection for specific autotrophic Afipia and Thiobacillus strains within complex microbiomes.</title>
        <authorList>
            <person name="Huddy R.J."/>
            <person name="Sachdeva R."/>
            <person name="Kadzinga F."/>
            <person name="Kantor R.S."/>
            <person name="Harrison S.T.L."/>
            <person name="Banfield J.F."/>
        </authorList>
    </citation>
    <scope>NUCLEOTIDE SEQUENCE</scope>
    <source>
        <strain evidence="8">SCN18_13_7_16_R3_B_64_19</strain>
    </source>
</reference>
<sequence>MAAPTAVADSAPSAWERLGRPMLAEFLGTAILLIAVVSSGTMAAQLSPSNTGVALLANAIATACTLYVLISVFGPRSGAHFNPVVTSVFWLKRDISGSLALGYILAQLLGAVAGVWLANAMFGLPVLQVSTHLRDGGGQWLGEVIATFGLILTILGGKRQIPGQVPVLVAAWIAGAYWFTSSTSFANPAVTLARTLTDTFAGIAPASAPGFIAAQIVGALLALLILPRLFYGTWLGLDKPPREP</sequence>
<dbReference type="GO" id="GO:0005886">
    <property type="term" value="C:plasma membrane"/>
    <property type="evidence" value="ECO:0007669"/>
    <property type="project" value="TreeGrafter"/>
</dbReference>
<comment type="subcellular location">
    <subcellularLocation>
        <location evidence="1">Membrane</location>
        <topology evidence="1">Multi-pass membrane protein</topology>
    </subcellularLocation>
</comment>
<dbReference type="PRINTS" id="PR00783">
    <property type="entry name" value="MINTRINSICP"/>
</dbReference>
<dbReference type="Proteomes" id="UP000664800">
    <property type="component" value="Unassembled WGS sequence"/>
</dbReference>
<evidence type="ECO:0000256" key="5">
    <source>
        <dbReference type="ARBA" id="ARBA00023136"/>
    </source>
</evidence>
<protein>
    <submittedName>
        <fullName evidence="8">Aquaporin family protein</fullName>
    </submittedName>
</protein>
<dbReference type="PANTHER" id="PTHR19139">
    <property type="entry name" value="AQUAPORIN TRANSPORTER"/>
    <property type="match status" value="1"/>
</dbReference>
<dbReference type="AlphaFoldDB" id="A0A8I1MZJ2"/>
<dbReference type="InterPro" id="IPR000425">
    <property type="entry name" value="MIP"/>
</dbReference>
<keyword evidence="3 6" id="KW-0812">Transmembrane</keyword>
<feature type="transmembrane region" description="Helical" evidence="7">
    <location>
        <begin position="95"/>
        <end position="117"/>
    </location>
</feature>
<dbReference type="InterPro" id="IPR023271">
    <property type="entry name" value="Aquaporin-like"/>
</dbReference>
<keyword evidence="6" id="KW-0813">Transport</keyword>
<keyword evidence="5 7" id="KW-0472">Membrane</keyword>
<evidence type="ECO:0000256" key="1">
    <source>
        <dbReference type="ARBA" id="ARBA00004141"/>
    </source>
</evidence>
<dbReference type="RefSeq" id="WP_276730950.1">
    <property type="nucleotide sequence ID" value="NZ_JAFKMR010000021.1"/>
</dbReference>
<evidence type="ECO:0000256" key="6">
    <source>
        <dbReference type="RuleBase" id="RU000477"/>
    </source>
</evidence>
<keyword evidence="4 7" id="KW-1133">Transmembrane helix</keyword>
<evidence type="ECO:0000256" key="4">
    <source>
        <dbReference type="ARBA" id="ARBA00022989"/>
    </source>
</evidence>
<dbReference type="EMBL" id="JAFKMR010000021">
    <property type="protein sequence ID" value="MBN8744857.1"/>
    <property type="molecule type" value="Genomic_DNA"/>
</dbReference>
<dbReference type="Pfam" id="PF00230">
    <property type="entry name" value="MIP"/>
    <property type="match status" value="1"/>
</dbReference>
<evidence type="ECO:0000313" key="9">
    <source>
        <dbReference type="Proteomes" id="UP000664800"/>
    </source>
</evidence>
<dbReference type="SUPFAM" id="SSF81338">
    <property type="entry name" value="Aquaporin-like"/>
    <property type="match status" value="1"/>
</dbReference>
<dbReference type="GO" id="GO:0015250">
    <property type="term" value="F:water channel activity"/>
    <property type="evidence" value="ECO:0007669"/>
    <property type="project" value="TreeGrafter"/>
</dbReference>
<comment type="caution">
    <text evidence="8">The sequence shown here is derived from an EMBL/GenBank/DDBJ whole genome shotgun (WGS) entry which is preliminary data.</text>
</comment>
<evidence type="ECO:0000256" key="2">
    <source>
        <dbReference type="ARBA" id="ARBA00006175"/>
    </source>
</evidence>
<comment type="similarity">
    <text evidence="2 6">Belongs to the MIP/aquaporin (TC 1.A.8) family.</text>
</comment>
<evidence type="ECO:0000313" key="8">
    <source>
        <dbReference type="EMBL" id="MBN8744857.1"/>
    </source>
</evidence>